<dbReference type="RefSeq" id="WP_244727910.1">
    <property type="nucleotide sequence ID" value="NZ_CP095045.1"/>
</dbReference>
<evidence type="ECO:0000313" key="2">
    <source>
        <dbReference type="Proteomes" id="UP000831786"/>
    </source>
</evidence>
<name>A0ABY4FLT3_9MICO</name>
<reference evidence="1 2" key="1">
    <citation type="submission" date="2022-04" db="EMBL/GenBank/DDBJ databases">
        <title>Leucobacter sp. isolated from rhizosphere of garlic.</title>
        <authorList>
            <person name="Won M."/>
            <person name="Lee C.-M."/>
            <person name="Woen H.-Y."/>
            <person name="Kwon S.-W."/>
        </authorList>
    </citation>
    <scope>NUCLEOTIDE SEQUENCE [LARGE SCALE GENOMIC DNA]</scope>
    <source>
        <strain evidence="1 2">H21R-40</strain>
    </source>
</reference>
<proteinExistence type="predicted"/>
<keyword evidence="2" id="KW-1185">Reference proteome</keyword>
<evidence type="ECO:0000313" key="1">
    <source>
        <dbReference type="EMBL" id="UOQ57242.1"/>
    </source>
</evidence>
<protein>
    <recommendedName>
        <fullName evidence="3">Head-to-tail stopper</fullName>
    </recommendedName>
</protein>
<sequence length="110" mass="12397">MDGVDPVTRLRRVLTGRDRYNQPIYDTIEEDLPKALYAPRHVVPAVEVGRQPTIVEPTLYWPNLWPDVNSGDRLRVRGREFEINADAADWRGHGVGGLVVVLKDSHEGVA</sequence>
<dbReference type="EMBL" id="CP095045">
    <property type="protein sequence ID" value="UOQ57242.1"/>
    <property type="molecule type" value="Genomic_DNA"/>
</dbReference>
<dbReference type="Proteomes" id="UP000831786">
    <property type="component" value="Chromosome"/>
</dbReference>
<gene>
    <name evidence="1" type="ORF">MUN78_16555</name>
</gene>
<accession>A0ABY4FLT3</accession>
<evidence type="ECO:0008006" key="3">
    <source>
        <dbReference type="Google" id="ProtNLM"/>
    </source>
</evidence>
<organism evidence="1 2">
    <name type="scientific">Leucobacter allii</name>
    <dbReference type="NCBI Taxonomy" id="2932247"/>
    <lineage>
        <taxon>Bacteria</taxon>
        <taxon>Bacillati</taxon>
        <taxon>Actinomycetota</taxon>
        <taxon>Actinomycetes</taxon>
        <taxon>Micrococcales</taxon>
        <taxon>Microbacteriaceae</taxon>
        <taxon>Leucobacter</taxon>
    </lineage>
</organism>